<dbReference type="PANTHER" id="PTHR11803">
    <property type="entry name" value="2-IMINOBUTANOATE/2-IMINOPROPANOATE DEAMINASE RIDA"/>
    <property type="match status" value="1"/>
</dbReference>
<dbReference type="Gene3D" id="3.30.1330.40">
    <property type="entry name" value="RutC-like"/>
    <property type="match status" value="1"/>
</dbReference>
<comment type="caution">
    <text evidence="2">The sequence shown here is derived from an EMBL/GenBank/DDBJ whole genome shotgun (WGS) entry which is preliminary data.</text>
</comment>
<evidence type="ECO:0000313" key="2">
    <source>
        <dbReference type="EMBL" id="MCF2514882.1"/>
    </source>
</evidence>
<dbReference type="Pfam" id="PF01042">
    <property type="entry name" value="Ribonuc_L-PSP"/>
    <property type="match status" value="1"/>
</dbReference>
<dbReference type="GO" id="GO:0005829">
    <property type="term" value="C:cytosol"/>
    <property type="evidence" value="ECO:0007669"/>
    <property type="project" value="TreeGrafter"/>
</dbReference>
<name>A0A9X1TYJ1_9SPHN</name>
<dbReference type="GO" id="GO:0019239">
    <property type="term" value="F:deaminase activity"/>
    <property type="evidence" value="ECO:0007669"/>
    <property type="project" value="TreeGrafter"/>
</dbReference>
<gene>
    <name evidence="2" type="ORF">LVY65_07365</name>
</gene>
<dbReference type="CDD" id="cd02198">
    <property type="entry name" value="YjgH_like"/>
    <property type="match status" value="1"/>
</dbReference>
<dbReference type="EMBL" id="JAKFGM010000002">
    <property type="protein sequence ID" value="MCF2514882.1"/>
    <property type="molecule type" value="Genomic_DNA"/>
</dbReference>
<keyword evidence="1" id="KW-0732">Signal</keyword>
<dbReference type="PANTHER" id="PTHR11803:SF44">
    <property type="entry name" value="RUTC FAMILY PROTEIN YJGH"/>
    <property type="match status" value="1"/>
</dbReference>
<dbReference type="Proteomes" id="UP001139410">
    <property type="component" value="Unassembled WGS sequence"/>
</dbReference>
<accession>A0A9X1TYJ1</accession>
<dbReference type="AlphaFoldDB" id="A0A9X1TYJ1"/>
<reference evidence="2" key="1">
    <citation type="submission" date="2022-01" db="EMBL/GenBank/DDBJ databases">
        <authorList>
            <person name="Jo J.-H."/>
            <person name="Im W.-T."/>
        </authorList>
    </citation>
    <scope>NUCLEOTIDE SEQUENCE</scope>
    <source>
        <strain evidence="2">G124</strain>
    </source>
</reference>
<dbReference type="RefSeq" id="WP_235067377.1">
    <property type="nucleotide sequence ID" value="NZ_JAKFGM010000002.1"/>
</dbReference>
<evidence type="ECO:0000313" key="3">
    <source>
        <dbReference type="Proteomes" id="UP001139410"/>
    </source>
</evidence>
<feature type="signal peptide" evidence="1">
    <location>
        <begin position="1"/>
        <end position="20"/>
    </location>
</feature>
<dbReference type="InterPro" id="IPR035959">
    <property type="entry name" value="RutC-like_sf"/>
</dbReference>
<dbReference type="InterPro" id="IPR006175">
    <property type="entry name" value="YjgF/YER057c/UK114"/>
</dbReference>
<proteinExistence type="predicted"/>
<sequence>MLSLTIFAAAASAAAQPAPAATAPAEPPFARRPENVVMPDRPEVRKFFTEWGFAEAVIDGDRVWLSGVVAGLRKGETMADAEAAYDRAFKMLGDVLDRSGSSFDGVVDMTTFHTDLPAQFNGFRKVKDRYIREPFPAWTAIDIDRLVPDNGLVEIKLVARRKP</sequence>
<protein>
    <submittedName>
        <fullName evidence="2">RidA family protein</fullName>
    </submittedName>
</protein>
<keyword evidence="3" id="KW-1185">Reference proteome</keyword>
<feature type="chain" id="PRO_5040736899" evidence="1">
    <location>
        <begin position="21"/>
        <end position="163"/>
    </location>
</feature>
<dbReference type="InterPro" id="IPR038743">
    <property type="entry name" value="YjgH-like"/>
</dbReference>
<organism evidence="2 3">
    <name type="scientific">Sphingomonas cremea</name>
    <dbReference type="NCBI Taxonomy" id="2904799"/>
    <lineage>
        <taxon>Bacteria</taxon>
        <taxon>Pseudomonadati</taxon>
        <taxon>Pseudomonadota</taxon>
        <taxon>Alphaproteobacteria</taxon>
        <taxon>Sphingomonadales</taxon>
        <taxon>Sphingomonadaceae</taxon>
        <taxon>Sphingomonas</taxon>
    </lineage>
</organism>
<evidence type="ECO:0000256" key="1">
    <source>
        <dbReference type="SAM" id="SignalP"/>
    </source>
</evidence>
<dbReference type="SUPFAM" id="SSF55298">
    <property type="entry name" value="YjgF-like"/>
    <property type="match status" value="1"/>
</dbReference>